<dbReference type="AlphaFoldDB" id="A0A368R2S7"/>
<feature type="compositionally biased region" description="Acidic residues" evidence="1">
    <location>
        <begin position="280"/>
        <end position="289"/>
    </location>
</feature>
<dbReference type="EMBL" id="CM003532">
    <property type="protein sequence ID" value="RCV24453.1"/>
    <property type="molecule type" value="Genomic_DNA"/>
</dbReference>
<gene>
    <name evidence="2" type="ORF">SETIT_5G085600v2</name>
</gene>
<protein>
    <submittedName>
        <fullName evidence="2">Uncharacterized protein</fullName>
    </submittedName>
</protein>
<name>A0A368R2S7_SETIT</name>
<reference evidence="2" key="2">
    <citation type="submission" date="2015-07" db="EMBL/GenBank/DDBJ databases">
        <authorList>
            <person name="Noorani M."/>
        </authorList>
    </citation>
    <scope>NUCLEOTIDE SEQUENCE</scope>
    <source>
        <strain evidence="2">Yugu1</strain>
    </source>
</reference>
<feature type="region of interest" description="Disordered" evidence="1">
    <location>
        <begin position="1"/>
        <end position="25"/>
    </location>
</feature>
<feature type="compositionally biased region" description="Low complexity" evidence="1">
    <location>
        <begin position="270"/>
        <end position="279"/>
    </location>
</feature>
<feature type="compositionally biased region" description="Gly residues" evidence="1">
    <location>
        <begin position="304"/>
        <end position="321"/>
    </location>
</feature>
<feature type="region of interest" description="Disordered" evidence="1">
    <location>
        <begin position="248"/>
        <end position="337"/>
    </location>
</feature>
<organism evidence="2">
    <name type="scientific">Setaria italica</name>
    <name type="common">Foxtail millet</name>
    <name type="synonym">Panicum italicum</name>
    <dbReference type="NCBI Taxonomy" id="4555"/>
    <lineage>
        <taxon>Eukaryota</taxon>
        <taxon>Viridiplantae</taxon>
        <taxon>Streptophyta</taxon>
        <taxon>Embryophyta</taxon>
        <taxon>Tracheophyta</taxon>
        <taxon>Spermatophyta</taxon>
        <taxon>Magnoliopsida</taxon>
        <taxon>Liliopsida</taxon>
        <taxon>Poales</taxon>
        <taxon>Poaceae</taxon>
        <taxon>PACMAD clade</taxon>
        <taxon>Panicoideae</taxon>
        <taxon>Panicodae</taxon>
        <taxon>Paniceae</taxon>
        <taxon>Cenchrinae</taxon>
        <taxon>Setaria</taxon>
    </lineage>
</organism>
<proteinExistence type="predicted"/>
<reference evidence="2" key="1">
    <citation type="journal article" date="2012" name="Nat. Biotechnol.">
        <title>Reference genome sequence of the model plant Setaria.</title>
        <authorList>
            <person name="Bennetzen J.L."/>
            <person name="Schmutz J."/>
            <person name="Wang H."/>
            <person name="Percifield R."/>
            <person name="Hawkins J."/>
            <person name="Pontaroli A.C."/>
            <person name="Estep M."/>
            <person name="Feng L."/>
            <person name="Vaughn J.N."/>
            <person name="Grimwood J."/>
            <person name="Jenkins J."/>
            <person name="Barry K."/>
            <person name="Lindquist E."/>
            <person name="Hellsten U."/>
            <person name="Deshpande S."/>
            <person name="Wang X."/>
            <person name="Wu X."/>
            <person name="Mitros T."/>
            <person name="Triplett J."/>
            <person name="Yang X."/>
            <person name="Ye C.Y."/>
            <person name="Mauro-Herrera M."/>
            <person name="Wang L."/>
            <person name="Li P."/>
            <person name="Sharma M."/>
            <person name="Sharma R."/>
            <person name="Ronald P.C."/>
            <person name="Panaud O."/>
            <person name="Kellogg E.A."/>
            <person name="Brutnell T.P."/>
            <person name="Doust A.N."/>
            <person name="Tuskan G.A."/>
            <person name="Rokhsar D."/>
            <person name="Devos K.M."/>
        </authorList>
    </citation>
    <scope>NUCLEOTIDE SEQUENCE [LARGE SCALE GENOMIC DNA]</scope>
    <source>
        <strain evidence="2">Yugu1</strain>
    </source>
</reference>
<accession>A0A368R2S7</accession>
<evidence type="ECO:0000256" key="1">
    <source>
        <dbReference type="SAM" id="MobiDB-lite"/>
    </source>
</evidence>
<feature type="compositionally biased region" description="Low complexity" evidence="1">
    <location>
        <begin position="7"/>
        <end position="16"/>
    </location>
</feature>
<evidence type="ECO:0000313" key="2">
    <source>
        <dbReference type="EMBL" id="RCV24453.1"/>
    </source>
</evidence>
<sequence>MADDNSDASSAESAAPAPTPPGALTEDDVRVHVLTGSLNKPHVLEALLAAGNWLDVAKYLGRALTFHREEAQAAVAYPDGDDAPSPDDMLRAHPELFVLPRGQHALELLGDGKLEEAQQYFNESIFEPTRVAPRTHHLDTLLARLRDMIFNDGAAAQLELELPGERDRTSRHIQDYLRVYFPTLDRGPEAVASMVISKEPLYTTSAFGELIRDHNFRCLVCHQPLTFLSAPDNRMVEHLHDHCPAITPAIRRRLPRRNRPPRPQQPPPAAAAAAASAAATDDDDDDPQQEEEKTKGRLAATGRPGVGGGRGGSEAGGGGRDATGRAAVEDGWAVPGGGNMMAAAVVEGGEGRGREVAGVGDGMTRS</sequence>
<feature type="compositionally biased region" description="Basic residues" evidence="1">
    <location>
        <begin position="250"/>
        <end position="260"/>
    </location>
</feature>
<dbReference type="OrthoDB" id="694016at2759"/>